<keyword evidence="2" id="KW-1185">Reference proteome</keyword>
<comment type="caution">
    <text evidence="1">The sequence shown here is derived from an EMBL/GenBank/DDBJ whole genome shotgun (WGS) entry which is preliminary data.</text>
</comment>
<evidence type="ECO:0008006" key="3">
    <source>
        <dbReference type="Google" id="ProtNLM"/>
    </source>
</evidence>
<protein>
    <recommendedName>
        <fullName evidence="3">C3H1-type domain-containing protein</fullName>
    </recommendedName>
</protein>
<evidence type="ECO:0000313" key="2">
    <source>
        <dbReference type="Proteomes" id="UP000632377"/>
    </source>
</evidence>
<dbReference type="EMBL" id="JAESWC010000014">
    <property type="protein sequence ID" value="MBL4937600.1"/>
    <property type="molecule type" value="Genomic_DNA"/>
</dbReference>
<reference evidence="1 2" key="1">
    <citation type="submission" date="2021-01" db="EMBL/GenBank/DDBJ databases">
        <title>Genome public.</title>
        <authorList>
            <person name="Liu C."/>
            <person name="Sun Q."/>
        </authorList>
    </citation>
    <scope>NUCLEOTIDE SEQUENCE [LARGE SCALE GENOMIC DNA]</scope>
    <source>
        <strain evidence="1 2">YIM B02515</strain>
    </source>
</reference>
<sequence>MPKSIHQDIMIFPNCSALTTRGRCTRLTLSICQGEGCTFKHSCEEDINSFEYAYKRLAALDLSLQIRIANRYYGGEMPWSEAKKIKFT</sequence>
<dbReference type="RefSeq" id="WP_202750338.1">
    <property type="nucleotide sequence ID" value="NZ_JAESWC010000014.1"/>
</dbReference>
<dbReference type="Proteomes" id="UP000632377">
    <property type="component" value="Unassembled WGS sequence"/>
</dbReference>
<evidence type="ECO:0000313" key="1">
    <source>
        <dbReference type="EMBL" id="MBL4937600.1"/>
    </source>
</evidence>
<accession>A0ABS1TE73</accession>
<proteinExistence type="predicted"/>
<name>A0ABS1TE73_9CLOT</name>
<gene>
    <name evidence="1" type="ORF">JK636_17940</name>
</gene>
<organism evidence="1 2">
    <name type="scientific">Clostridium rhizosphaerae</name>
    <dbReference type="NCBI Taxonomy" id="2803861"/>
    <lineage>
        <taxon>Bacteria</taxon>
        <taxon>Bacillati</taxon>
        <taxon>Bacillota</taxon>
        <taxon>Clostridia</taxon>
        <taxon>Eubacteriales</taxon>
        <taxon>Clostridiaceae</taxon>
        <taxon>Clostridium</taxon>
    </lineage>
</organism>